<comment type="caution">
    <text evidence="1">The sequence shown here is derived from an EMBL/GenBank/DDBJ whole genome shotgun (WGS) entry which is preliminary data.</text>
</comment>
<dbReference type="EMBL" id="JAFREP010000008">
    <property type="protein sequence ID" value="MBO1319051.1"/>
    <property type="molecule type" value="Genomic_DNA"/>
</dbReference>
<proteinExistence type="predicted"/>
<dbReference type="Proteomes" id="UP000664417">
    <property type="component" value="Unassembled WGS sequence"/>
</dbReference>
<organism evidence="1 2">
    <name type="scientific">Acanthopleuribacter pedis</name>
    <dbReference type="NCBI Taxonomy" id="442870"/>
    <lineage>
        <taxon>Bacteria</taxon>
        <taxon>Pseudomonadati</taxon>
        <taxon>Acidobacteriota</taxon>
        <taxon>Holophagae</taxon>
        <taxon>Acanthopleuribacterales</taxon>
        <taxon>Acanthopleuribacteraceae</taxon>
        <taxon>Acanthopleuribacter</taxon>
    </lineage>
</organism>
<sequence>MPQSACTTPAFSAQQQGIFDLFAEYITAAVENKVPKRYQPDARGLYRNMATLIRQSLSYFQPEDAQTLFQLLKNNQSKGAQLLCDLLENPKPELFLTHLTHLHQERMYREAAARKRRGEQIARAYRETACQAAGLVSGSAIQTQSGLIVLIDFLEKWVSPLEIPSLANVAYTPFWRNEANRNLLRVELNQHMMYAVLLILQELQSSLRPIQFKVPRAVADEIRPLVVATLNTVFETVMPKIDQGRFRYKSNAFGNRGDRVTDRSLFIGKPRGDSGVFRIINTVDTNQLCAFTVGARG</sequence>
<gene>
    <name evidence="1" type="ORF">J3U88_11330</name>
</gene>
<evidence type="ECO:0000313" key="2">
    <source>
        <dbReference type="Proteomes" id="UP000664417"/>
    </source>
</evidence>
<protein>
    <submittedName>
        <fullName evidence="1">Uncharacterized protein</fullName>
    </submittedName>
</protein>
<dbReference type="RefSeq" id="WP_207858871.1">
    <property type="nucleotide sequence ID" value="NZ_JAFREP010000008.1"/>
</dbReference>
<dbReference type="AlphaFoldDB" id="A0A8J7Q6I5"/>
<evidence type="ECO:0000313" key="1">
    <source>
        <dbReference type="EMBL" id="MBO1319051.1"/>
    </source>
</evidence>
<name>A0A8J7Q6I5_9BACT</name>
<reference evidence="1" key="1">
    <citation type="submission" date="2021-03" db="EMBL/GenBank/DDBJ databases">
        <authorList>
            <person name="Wang G."/>
        </authorList>
    </citation>
    <scope>NUCLEOTIDE SEQUENCE</scope>
    <source>
        <strain evidence="1">KCTC 12899</strain>
    </source>
</reference>
<accession>A0A8J7Q6I5</accession>
<keyword evidence="2" id="KW-1185">Reference proteome</keyword>